<comment type="caution">
    <text evidence="2">The sequence shown here is derived from an EMBL/GenBank/DDBJ whole genome shotgun (WGS) entry which is preliminary data.</text>
</comment>
<evidence type="ECO:0000256" key="1">
    <source>
        <dbReference type="SAM" id="Phobius"/>
    </source>
</evidence>
<keyword evidence="3" id="KW-1185">Reference proteome</keyword>
<keyword evidence="1" id="KW-0812">Transmembrane</keyword>
<name>A0AAE4BU34_9BACT</name>
<evidence type="ECO:0000313" key="2">
    <source>
        <dbReference type="EMBL" id="MDR6241376.1"/>
    </source>
</evidence>
<dbReference type="Proteomes" id="UP001185092">
    <property type="component" value="Unassembled WGS sequence"/>
</dbReference>
<protein>
    <submittedName>
        <fullName evidence="2">Uncharacterized protein</fullName>
    </submittedName>
</protein>
<dbReference type="EMBL" id="JAVDQD010000008">
    <property type="protein sequence ID" value="MDR6241376.1"/>
    <property type="molecule type" value="Genomic_DNA"/>
</dbReference>
<dbReference type="RefSeq" id="WP_309942079.1">
    <property type="nucleotide sequence ID" value="NZ_AP025306.1"/>
</dbReference>
<feature type="transmembrane region" description="Helical" evidence="1">
    <location>
        <begin position="6"/>
        <end position="25"/>
    </location>
</feature>
<gene>
    <name evidence="2" type="ORF">HNQ88_004463</name>
</gene>
<accession>A0AAE4BU34</accession>
<proteinExistence type="predicted"/>
<sequence length="160" mass="18756">MDLEVIIIGSITIAICAIPFVLYYLNNSKNERIMIDTLKNFARENKIELTQHEICGKYIIGLDEPKLKLCFISRNENEFTKQFIELNDFKSSEIIRISIKSRDNYSVLNQLHLVFKSHKHEHSDISIEFFNTKHANQLSGELQSIEEWNIKINNLLTQQK</sequence>
<reference evidence="2" key="1">
    <citation type="submission" date="2023-07" db="EMBL/GenBank/DDBJ databases">
        <title>Genomic Encyclopedia of Type Strains, Phase IV (KMG-IV): sequencing the most valuable type-strain genomes for metagenomic binning, comparative biology and taxonomic classification.</title>
        <authorList>
            <person name="Goeker M."/>
        </authorList>
    </citation>
    <scope>NUCLEOTIDE SEQUENCE</scope>
    <source>
        <strain evidence="2">DSM 26174</strain>
    </source>
</reference>
<keyword evidence="1" id="KW-0472">Membrane</keyword>
<organism evidence="2 3">
    <name type="scientific">Aureibacter tunicatorum</name>
    <dbReference type="NCBI Taxonomy" id="866807"/>
    <lineage>
        <taxon>Bacteria</taxon>
        <taxon>Pseudomonadati</taxon>
        <taxon>Bacteroidota</taxon>
        <taxon>Cytophagia</taxon>
        <taxon>Cytophagales</taxon>
        <taxon>Persicobacteraceae</taxon>
        <taxon>Aureibacter</taxon>
    </lineage>
</organism>
<keyword evidence="1" id="KW-1133">Transmembrane helix</keyword>
<dbReference type="AlphaFoldDB" id="A0AAE4BU34"/>
<evidence type="ECO:0000313" key="3">
    <source>
        <dbReference type="Proteomes" id="UP001185092"/>
    </source>
</evidence>